<protein>
    <submittedName>
        <fullName evidence="2">Cobalt-precorrin 5A hydrolase</fullName>
    </submittedName>
</protein>
<dbReference type="PANTHER" id="PTHR37477:SF1">
    <property type="entry name" value="COBALT-PRECORRIN-5A HYDROLASE"/>
    <property type="match status" value="1"/>
</dbReference>
<dbReference type="InterPro" id="IPR052553">
    <property type="entry name" value="CbiG_hydrolase"/>
</dbReference>
<dbReference type="Pfam" id="PF01890">
    <property type="entry name" value="CbiG_C"/>
    <property type="match status" value="1"/>
</dbReference>
<comment type="caution">
    <text evidence="2">The sequence shown here is derived from an EMBL/GenBank/DDBJ whole genome shotgun (WGS) entry which is preliminary data.</text>
</comment>
<dbReference type="AlphaFoldDB" id="A0A4V2SKF6"/>
<dbReference type="InterPro" id="IPR002750">
    <property type="entry name" value="CobE/GbiG_C"/>
</dbReference>
<dbReference type="OrthoDB" id="8527556at2"/>
<dbReference type="Proteomes" id="UP000295182">
    <property type="component" value="Unassembled WGS sequence"/>
</dbReference>
<sequence length="140" mass="14242">MTPRTLLSVGLGCDRGTPLATVQACLHEALAQLGATPADIVAVASITLKADEPALAQLAALHGWTLQWFSPAELAAVPVPNPSATVLRHVGTPSVSEAAALLAGRVPMSALLVEKHKHRGPDGKNATVSIARAAASFSAS</sequence>
<proteinExistence type="predicted"/>
<dbReference type="SUPFAM" id="SSF159664">
    <property type="entry name" value="CobE/GbiG C-terminal domain-like"/>
    <property type="match status" value="1"/>
</dbReference>
<evidence type="ECO:0000313" key="3">
    <source>
        <dbReference type="Proteomes" id="UP000295182"/>
    </source>
</evidence>
<reference evidence="2 3" key="1">
    <citation type="submission" date="2019-03" db="EMBL/GenBank/DDBJ databases">
        <title>Genomic Encyclopedia of Type Strains, Phase IV (KMG-IV): sequencing the most valuable type-strain genomes for metagenomic binning, comparative biology and taxonomic classification.</title>
        <authorList>
            <person name="Goeker M."/>
        </authorList>
    </citation>
    <scope>NUCLEOTIDE SEQUENCE [LARGE SCALE GENOMIC DNA]</scope>
    <source>
        <strain evidence="2 3">DSM 1837</strain>
    </source>
</reference>
<keyword evidence="3" id="KW-1185">Reference proteome</keyword>
<dbReference type="RefSeq" id="WP_119012119.1">
    <property type="nucleotide sequence ID" value="NZ_QXNC01000003.1"/>
</dbReference>
<dbReference type="Gene3D" id="3.30.420.180">
    <property type="entry name" value="CobE/GbiG C-terminal domain"/>
    <property type="match status" value="1"/>
</dbReference>
<keyword evidence="2" id="KW-0378">Hydrolase</keyword>
<name>A0A4V2SKF6_9BURK</name>
<dbReference type="GO" id="GO:0016787">
    <property type="term" value="F:hydrolase activity"/>
    <property type="evidence" value="ECO:0007669"/>
    <property type="project" value="UniProtKB-KW"/>
</dbReference>
<gene>
    <name evidence="2" type="ORF">EV674_10564</name>
</gene>
<evidence type="ECO:0000259" key="1">
    <source>
        <dbReference type="Pfam" id="PF01890"/>
    </source>
</evidence>
<dbReference type="EMBL" id="SLXH01000005">
    <property type="protein sequence ID" value="TCP19386.1"/>
    <property type="molecule type" value="Genomic_DNA"/>
</dbReference>
<dbReference type="PANTHER" id="PTHR37477">
    <property type="entry name" value="COBALT-PRECORRIN-5A HYDROLASE"/>
    <property type="match status" value="1"/>
</dbReference>
<accession>A0A4V2SKF6</accession>
<dbReference type="GO" id="GO:0009236">
    <property type="term" value="P:cobalamin biosynthetic process"/>
    <property type="evidence" value="ECO:0007669"/>
    <property type="project" value="InterPro"/>
</dbReference>
<dbReference type="InterPro" id="IPR036518">
    <property type="entry name" value="CobE/GbiG_C_sf"/>
</dbReference>
<organism evidence="2 3">
    <name type="scientific">Simplicispira metamorpha</name>
    <dbReference type="NCBI Taxonomy" id="80881"/>
    <lineage>
        <taxon>Bacteria</taxon>
        <taxon>Pseudomonadati</taxon>
        <taxon>Pseudomonadota</taxon>
        <taxon>Betaproteobacteria</taxon>
        <taxon>Burkholderiales</taxon>
        <taxon>Comamonadaceae</taxon>
        <taxon>Simplicispira</taxon>
    </lineage>
</organism>
<evidence type="ECO:0000313" key="2">
    <source>
        <dbReference type="EMBL" id="TCP19386.1"/>
    </source>
</evidence>
<feature type="domain" description="CobE/GbiG C-terminal" evidence="1">
    <location>
        <begin position="7"/>
        <end position="131"/>
    </location>
</feature>